<name>A0A1Y2J016_TRAC3</name>
<accession>A0A1Y2J016</accession>
<keyword evidence="3" id="KW-1185">Reference proteome</keyword>
<sequence length="197" mass="21116">MSTTSASLRSLSLADGGEGRRPWEVGHMVRGRAQCLASCFSSSQSQSPPSLRPRRRWPQTLRLLLLAAPATTCPAVCINVPHAFSTSGAHGGLYTSSDVGHRSDLAALTGVDTCTDPATTHHVRWITTCTAAPHSFWVSKKVCLALDWPRTCHEDSSGCARPQAVCASDRAIVVAALHNLAPSAQPRPRHYSPPLMQ</sequence>
<organism evidence="2 3">
    <name type="scientific">Trametes coccinea (strain BRFM310)</name>
    <name type="common">Pycnoporus coccineus</name>
    <dbReference type="NCBI Taxonomy" id="1353009"/>
    <lineage>
        <taxon>Eukaryota</taxon>
        <taxon>Fungi</taxon>
        <taxon>Dikarya</taxon>
        <taxon>Basidiomycota</taxon>
        <taxon>Agaricomycotina</taxon>
        <taxon>Agaricomycetes</taxon>
        <taxon>Polyporales</taxon>
        <taxon>Polyporaceae</taxon>
        <taxon>Trametes</taxon>
    </lineage>
</organism>
<evidence type="ECO:0000313" key="3">
    <source>
        <dbReference type="Proteomes" id="UP000193067"/>
    </source>
</evidence>
<dbReference type="Proteomes" id="UP000193067">
    <property type="component" value="Unassembled WGS sequence"/>
</dbReference>
<evidence type="ECO:0000313" key="2">
    <source>
        <dbReference type="EMBL" id="OSD06716.1"/>
    </source>
</evidence>
<evidence type="ECO:0000256" key="1">
    <source>
        <dbReference type="SAM" id="MobiDB-lite"/>
    </source>
</evidence>
<protein>
    <submittedName>
        <fullName evidence="2">Uncharacterized protein</fullName>
    </submittedName>
</protein>
<feature type="compositionally biased region" description="Low complexity" evidence="1">
    <location>
        <begin position="1"/>
        <end position="14"/>
    </location>
</feature>
<proteinExistence type="predicted"/>
<feature type="region of interest" description="Disordered" evidence="1">
    <location>
        <begin position="1"/>
        <end position="22"/>
    </location>
</feature>
<dbReference type="EMBL" id="KZ084089">
    <property type="protein sequence ID" value="OSD06716.1"/>
    <property type="molecule type" value="Genomic_DNA"/>
</dbReference>
<dbReference type="AlphaFoldDB" id="A0A1Y2J016"/>
<gene>
    <name evidence="2" type="ORF">PYCCODRAFT_757021</name>
</gene>
<reference evidence="2 3" key="1">
    <citation type="journal article" date="2015" name="Biotechnol. Biofuels">
        <title>Enhanced degradation of softwood versus hardwood by the white-rot fungus Pycnoporus coccineus.</title>
        <authorList>
            <person name="Couturier M."/>
            <person name="Navarro D."/>
            <person name="Chevret D."/>
            <person name="Henrissat B."/>
            <person name="Piumi F."/>
            <person name="Ruiz-Duenas F.J."/>
            <person name="Martinez A.T."/>
            <person name="Grigoriev I.V."/>
            <person name="Riley R."/>
            <person name="Lipzen A."/>
            <person name="Berrin J.G."/>
            <person name="Master E.R."/>
            <person name="Rosso M.N."/>
        </authorList>
    </citation>
    <scope>NUCLEOTIDE SEQUENCE [LARGE SCALE GENOMIC DNA]</scope>
    <source>
        <strain evidence="2 3">BRFM310</strain>
    </source>
</reference>